<accession>A0A9P4PRH8</accession>
<gene>
    <name evidence="1" type="ORF">P171DRAFT_185967</name>
</gene>
<name>A0A9P4PRH8_9PLEO</name>
<organism evidence="1 2">
    <name type="scientific">Karstenula rhodostoma CBS 690.94</name>
    <dbReference type="NCBI Taxonomy" id="1392251"/>
    <lineage>
        <taxon>Eukaryota</taxon>
        <taxon>Fungi</taxon>
        <taxon>Dikarya</taxon>
        <taxon>Ascomycota</taxon>
        <taxon>Pezizomycotina</taxon>
        <taxon>Dothideomycetes</taxon>
        <taxon>Pleosporomycetidae</taxon>
        <taxon>Pleosporales</taxon>
        <taxon>Massarineae</taxon>
        <taxon>Didymosphaeriaceae</taxon>
        <taxon>Karstenula</taxon>
    </lineage>
</organism>
<reference evidence="1" key="1">
    <citation type="journal article" date="2020" name="Stud. Mycol.">
        <title>101 Dothideomycetes genomes: a test case for predicting lifestyles and emergence of pathogens.</title>
        <authorList>
            <person name="Haridas S."/>
            <person name="Albert R."/>
            <person name="Binder M."/>
            <person name="Bloem J."/>
            <person name="Labutti K."/>
            <person name="Salamov A."/>
            <person name="Andreopoulos B."/>
            <person name="Baker S."/>
            <person name="Barry K."/>
            <person name="Bills G."/>
            <person name="Bluhm B."/>
            <person name="Cannon C."/>
            <person name="Castanera R."/>
            <person name="Culley D."/>
            <person name="Daum C."/>
            <person name="Ezra D."/>
            <person name="Gonzalez J."/>
            <person name="Henrissat B."/>
            <person name="Kuo A."/>
            <person name="Liang C."/>
            <person name="Lipzen A."/>
            <person name="Lutzoni F."/>
            <person name="Magnuson J."/>
            <person name="Mondo S."/>
            <person name="Nolan M."/>
            <person name="Ohm R."/>
            <person name="Pangilinan J."/>
            <person name="Park H.-J."/>
            <person name="Ramirez L."/>
            <person name="Alfaro M."/>
            <person name="Sun H."/>
            <person name="Tritt A."/>
            <person name="Yoshinaga Y."/>
            <person name="Zwiers L.-H."/>
            <person name="Turgeon B."/>
            <person name="Goodwin S."/>
            <person name="Spatafora J."/>
            <person name="Crous P."/>
            <person name="Grigoriev I."/>
        </authorList>
    </citation>
    <scope>NUCLEOTIDE SEQUENCE</scope>
    <source>
        <strain evidence="1">CBS 690.94</strain>
    </source>
</reference>
<proteinExistence type="predicted"/>
<evidence type="ECO:0000313" key="1">
    <source>
        <dbReference type="EMBL" id="KAF2449086.1"/>
    </source>
</evidence>
<comment type="caution">
    <text evidence="1">The sequence shown here is derived from an EMBL/GenBank/DDBJ whole genome shotgun (WGS) entry which is preliminary data.</text>
</comment>
<sequence>MLVLLRWLCQHLFCRQPKSIRPSPRRLSYLYPLDLVAAVLLWCPAMSLTAQARAPTPVSPMTSRAGTATLSYSTATATAQPAI</sequence>
<protein>
    <submittedName>
        <fullName evidence="1">Uncharacterized protein</fullName>
    </submittedName>
</protein>
<dbReference type="Proteomes" id="UP000799764">
    <property type="component" value="Unassembled WGS sequence"/>
</dbReference>
<dbReference type="EMBL" id="MU001494">
    <property type="protein sequence ID" value="KAF2449086.1"/>
    <property type="molecule type" value="Genomic_DNA"/>
</dbReference>
<evidence type="ECO:0000313" key="2">
    <source>
        <dbReference type="Proteomes" id="UP000799764"/>
    </source>
</evidence>
<dbReference type="AlphaFoldDB" id="A0A9P4PRH8"/>
<keyword evidence="2" id="KW-1185">Reference proteome</keyword>